<accession>A0ACC7VMH2</accession>
<name>A0ACC7VMH2_9BACI</name>
<organism evidence="1 2">
    <name type="scientific">Pontibacillus yanchengensis</name>
    <dbReference type="NCBI Taxonomy" id="462910"/>
    <lineage>
        <taxon>Bacteria</taxon>
        <taxon>Bacillati</taxon>
        <taxon>Bacillota</taxon>
        <taxon>Bacilli</taxon>
        <taxon>Bacillales</taxon>
        <taxon>Bacillaceae</taxon>
        <taxon>Pontibacillus</taxon>
    </lineage>
</organism>
<dbReference type="Proteomes" id="UP000466692">
    <property type="component" value="Unassembled WGS sequence"/>
</dbReference>
<dbReference type="EMBL" id="WMEU01000013">
    <property type="protein sequence ID" value="MYL55756.1"/>
    <property type="molecule type" value="Genomic_DNA"/>
</dbReference>
<sequence>MHYEEKIVAYAEMFNQKKDYVQCHHISREMLLEGEHRDVAKCLATLSALLEQAEKEKWAGYQKLYSKLMLQLNQVEGFPFDRPSLIRQLQTFDEQVKQSVEVPTITLYKTM</sequence>
<proteinExistence type="predicted"/>
<gene>
    <name evidence="1" type="ORF">GLW08_20855</name>
</gene>
<reference evidence="1" key="1">
    <citation type="submission" date="2019-11" db="EMBL/GenBank/DDBJ databases">
        <title>Genome sequences of 17 halophilic strains isolated from different environments.</title>
        <authorList>
            <person name="Furrow R.E."/>
        </authorList>
    </citation>
    <scope>NUCLEOTIDE SEQUENCE</scope>
    <source>
        <strain evidence="1">22510_22_Filter</strain>
    </source>
</reference>
<evidence type="ECO:0000313" key="2">
    <source>
        <dbReference type="Proteomes" id="UP000466692"/>
    </source>
</evidence>
<evidence type="ECO:0000313" key="1">
    <source>
        <dbReference type="EMBL" id="MYL55756.1"/>
    </source>
</evidence>
<keyword evidence="2" id="KW-1185">Reference proteome</keyword>
<protein>
    <submittedName>
        <fullName evidence="1">Uncharacterized protein</fullName>
    </submittedName>
</protein>
<comment type="caution">
    <text evidence="1">The sequence shown here is derived from an EMBL/GenBank/DDBJ whole genome shotgun (WGS) entry which is preliminary data.</text>
</comment>